<accession>A0ABQ9XQF0</accession>
<reference evidence="1 2" key="1">
    <citation type="journal article" date="2022" name="bioRxiv">
        <title>Genomics of Preaxostyla Flagellates Illuminates Evolutionary Transitions and the Path Towards Mitochondrial Loss.</title>
        <authorList>
            <person name="Novak L.V.F."/>
            <person name="Treitli S.C."/>
            <person name="Pyrih J."/>
            <person name="Halakuc P."/>
            <person name="Pipaliya S.V."/>
            <person name="Vacek V."/>
            <person name="Brzon O."/>
            <person name="Soukal P."/>
            <person name="Eme L."/>
            <person name="Dacks J.B."/>
            <person name="Karnkowska A."/>
            <person name="Elias M."/>
            <person name="Hampl V."/>
        </authorList>
    </citation>
    <scope>NUCLEOTIDE SEQUENCE [LARGE SCALE GENOMIC DNA]</scope>
    <source>
        <strain evidence="1">NAU3</strain>
        <tissue evidence="1">Gut</tissue>
    </source>
</reference>
<comment type="caution">
    <text evidence="1">The sequence shown here is derived from an EMBL/GenBank/DDBJ whole genome shotgun (WGS) entry which is preliminary data.</text>
</comment>
<proteinExistence type="predicted"/>
<name>A0ABQ9XQF0_9EUKA</name>
<gene>
    <name evidence="1" type="ORF">BLNAU_10494</name>
</gene>
<evidence type="ECO:0000313" key="2">
    <source>
        <dbReference type="Proteomes" id="UP001281761"/>
    </source>
</evidence>
<evidence type="ECO:0000313" key="1">
    <source>
        <dbReference type="EMBL" id="KAK2954643.1"/>
    </source>
</evidence>
<dbReference type="EMBL" id="JARBJD010000076">
    <property type="protein sequence ID" value="KAK2954643.1"/>
    <property type="molecule type" value="Genomic_DNA"/>
</dbReference>
<keyword evidence="2" id="KW-1185">Reference proteome</keyword>
<protein>
    <submittedName>
        <fullName evidence="1">Uncharacterized protein</fullName>
    </submittedName>
</protein>
<dbReference type="Proteomes" id="UP001281761">
    <property type="component" value="Unassembled WGS sequence"/>
</dbReference>
<sequence>MKILNHLLIGSTKTLLALVKADMIPQLVITLNPLSLPFDEAVDIHTCLMSNIKPSFWLSTPNGLARLEIKDHNGQQAVHETVLKQVLAPSEMYIYHLCVNRFSIIDGRQSRAQWEWDRKRGEVQQMWKTVDRMSRMEGLEDVIEEKLHSDQSRTFGSYIVSYSILWNNQLGMNLPEQE</sequence>
<organism evidence="1 2">
    <name type="scientific">Blattamonas nauphoetae</name>
    <dbReference type="NCBI Taxonomy" id="2049346"/>
    <lineage>
        <taxon>Eukaryota</taxon>
        <taxon>Metamonada</taxon>
        <taxon>Preaxostyla</taxon>
        <taxon>Oxymonadida</taxon>
        <taxon>Blattamonas</taxon>
    </lineage>
</organism>